<dbReference type="AlphaFoldDB" id="A0A423GNK7"/>
<feature type="domain" description="Response regulatory" evidence="7">
    <location>
        <begin position="3"/>
        <end position="118"/>
    </location>
</feature>
<reference evidence="8 9" key="1">
    <citation type="submission" date="2016-10" db="EMBL/GenBank/DDBJ databases">
        <title>Comparative genome analysis of multiple Pseudomonas spp. focuses on biocontrol and plant growth promoting traits.</title>
        <authorList>
            <person name="Tao X.-Y."/>
            <person name="Taylor C.G."/>
        </authorList>
    </citation>
    <scope>NUCLEOTIDE SEQUENCE [LARGE SCALE GENOMIC DNA]</scope>
    <source>
        <strain evidence="8 9">37D10</strain>
    </source>
</reference>
<dbReference type="PROSITE" id="PS00622">
    <property type="entry name" value="HTH_LUXR_1"/>
    <property type="match status" value="1"/>
</dbReference>
<dbReference type="SMART" id="SM00448">
    <property type="entry name" value="REC"/>
    <property type="match status" value="1"/>
</dbReference>
<feature type="modified residue" description="4-aspartylphosphate" evidence="5">
    <location>
        <position position="53"/>
    </location>
</feature>
<evidence type="ECO:0000259" key="7">
    <source>
        <dbReference type="PROSITE" id="PS50110"/>
    </source>
</evidence>
<dbReference type="CDD" id="cd17535">
    <property type="entry name" value="REC_NarL-like"/>
    <property type="match status" value="1"/>
</dbReference>
<evidence type="ECO:0000313" key="8">
    <source>
        <dbReference type="EMBL" id="ROM93899.1"/>
    </source>
</evidence>
<evidence type="ECO:0000259" key="6">
    <source>
        <dbReference type="PROSITE" id="PS50043"/>
    </source>
</evidence>
<comment type="caution">
    <text evidence="8">The sequence shown here is derived from an EMBL/GenBank/DDBJ whole genome shotgun (WGS) entry which is preliminary data.</text>
</comment>
<keyword evidence="2" id="KW-0805">Transcription regulation</keyword>
<dbReference type="InterPro" id="IPR058245">
    <property type="entry name" value="NreC/VraR/RcsB-like_REC"/>
</dbReference>
<dbReference type="SUPFAM" id="SSF52172">
    <property type="entry name" value="CheY-like"/>
    <property type="match status" value="1"/>
</dbReference>
<dbReference type="Pfam" id="PF00072">
    <property type="entry name" value="Response_reg"/>
    <property type="match status" value="1"/>
</dbReference>
<dbReference type="RefSeq" id="WP_123583913.1">
    <property type="nucleotide sequence ID" value="NZ_MOBI01000021.1"/>
</dbReference>
<dbReference type="InterPro" id="IPR039420">
    <property type="entry name" value="WalR-like"/>
</dbReference>
<evidence type="ECO:0000313" key="9">
    <source>
        <dbReference type="Proteomes" id="UP000284684"/>
    </source>
</evidence>
<dbReference type="PROSITE" id="PS50043">
    <property type="entry name" value="HTH_LUXR_2"/>
    <property type="match status" value="1"/>
</dbReference>
<keyword evidence="3 8" id="KW-0238">DNA-binding</keyword>
<dbReference type="Gene3D" id="3.40.50.2300">
    <property type="match status" value="1"/>
</dbReference>
<dbReference type="GO" id="GO:0000160">
    <property type="term" value="P:phosphorelay signal transduction system"/>
    <property type="evidence" value="ECO:0007669"/>
    <property type="project" value="InterPro"/>
</dbReference>
<dbReference type="InterPro" id="IPR011006">
    <property type="entry name" value="CheY-like_superfamily"/>
</dbReference>
<dbReference type="Proteomes" id="UP000284684">
    <property type="component" value="Unassembled WGS sequence"/>
</dbReference>
<dbReference type="EMBL" id="MOBI01000021">
    <property type="protein sequence ID" value="ROM93899.1"/>
    <property type="molecule type" value="Genomic_DNA"/>
</dbReference>
<dbReference type="InterPro" id="IPR000792">
    <property type="entry name" value="Tscrpt_reg_LuxR_C"/>
</dbReference>
<dbReference type="PANTHER" id="PTHR43214">
    <property type="entry name" value="TWO-COMPONENT RESPONSE REGULATOR"/>
    <property type="match status" value="1"/>
</dbReference>
<accession>A0A423GNK7</accession>
<evidence type="ECO:0000256" key="1">
    <source>
        <dbReference type="ARBA" id="ARBA00022553"/>
    </source>
</evidence>
<dbReference type="PANTHER" id="PTHR43214:SF41">
    <property type="entry name" value="NITRATE_NITRITE RESPONSE REGULATOR PROTEIN NARP"/>
    <property type="match status" value="1"/>
</dbReference>
<name>A0A423GNK7_9PSED</name>
<keyword evidence="4" id="KW-0804">Transcription</keyword>
<dbReference type="PROSITE" id="PS50110">
    <property type="entry name" value="RESPONSE_REGULATORY"/>
    <property type="match status" value="1"/>
</dbReference>
<dbReference type="PRINTS" id="PR00038">
    <property type="entry name" value="HTHLUXR"/>
</dbReference>
<dbReference type="SMART" id="SM00421">
    <property type="entry name" value="HTH_LUXR"/>
    <property type="match status" value="1"/>
</dbReference>
<evidence type="ECO:0000256" key="3">
    <source>
        <dbReference type="ARBA" id="ARBA00023125"/>
    </source>
</evidence>
<evidence type="ECO:0000256" key="2">
    <source>
        <dbReference type="ARBA" id="ARBA00023015"/>
    </source>
</evidence>
<dbReference type="Pfam" id="PF00196">
    <property type="entry name" value="GerE"/>
    <property type="match status" value="1"/>
</dbReference>
<keyword evidence="1 5" id="KW-0597">Phosphoprotein</keyword>
<feature type="domain" description="HTH luxR-type" evidence="6">
    <location>
        <begin position="141"/>
        <end position="206"/>
    </location>
</feature>
<gene>
    <name evidence="8" type="ORF">BK658_19785</name>
</gene>
<proteinExistence type="predicted"/>
<protein>
    <submittedName>
        <fullName evidence="8">DNA-binding response regulator</fullName>
    </submittedName>
</protein>
<dbReference type="GO" id="GO:0003677">
    <property type="term" value="F:DNA binding"/>
    <property type="evidence" value="ECO:0007669"/>
    <property type="project" value="UniProtKB-KW"/>
</dbReference>
<dbReference type="GO" id="GO:0006355">
    <property type="term" value="P:regulation of DNA-templated transcription"/>
    <property type="evidence" value="ECO:0007669"/>
    <property type="project" value="InterPro"/>
</dbReference>
<dbReference type="CDD" id="cd06170">
    <property type="entry name" value="LuxR_C_like"/>
    <property type="match status" value="1"/>
</dbReference>
<organism evidence="8 9">
    <name type="scientific">Pseudomonas brassicacearum</name>
    <dbReference type="NCBI Taxonomy" id="930166"/>
    <lineage>
        <taxon>Bacteria</taxon>
        <taxon>Pseudomonadati</taxon>
        <taxon>Pseudomonadota</taxon>
        <taxon>Gammaproteobacteria</taxon>
        <taxon>Pseudomonadales</taxon>
        <taxon>Pseudomonadaceae</taxon>
        <taxon>Pseudomonas</taxon>
    </lineage>
</organism>
<evidence type="ECO:0000256" key="4">
    <source>
        <dbReference type="ARBA" id="ARBA00023163"/>
    </source>
</evidence>
<dbReference type="InterPro" id="IPR001789">
    <property type="entry name" value="Sig_transdc_resp-reg_receiver"/>
</dbReference>
<evidence type="ECO:0000256" key="5">
    <source>
        <dbReference type="PROSITE-ProRule" id="PRU00169"/>
    </source>
</evidence>
<sequence>MGTILIVDDHPIVRLAVRLLLERAGHEVIGEADNGVDAVSSARDLRPDVVLLDLDIPRLGGLEAIARLQVLPLPPKVLVLSSLDPDFFSGRCMRAGAHGFVYKQENTEELLTGVKAVLSGYSYFPNQALESIRNNSQERDESQLLGSLSDRELTVLRYLALGYTNKQIADEFLINNKTVSSYKKRLQDKLGELSLVGLSEFAKRNSVV</sequence>